<proteinExistence type="predicted"/>
<reference evidence="1" key="1">
    <citation type="submission" date="2021-02" db="EMBL/GenBank/DDBJ databases">
        <authorList>
            <person name="Nowell W R."/>
        </authorList>
    </citation>
    <scope>NUCLEOTIDE SEQUENCE</scope>
</reference>
<evidence type="ECO:0000313" key="1">
    <source>
        <dbReference type="EMBL" id="CAF4115239.1"/>
    </source>
</evidence>
<gene>
    <name evidence="1" type="ORF">KXQ929_LOCUS35315</name>
</gene>
<dbReference type="EMBL" id="CAJOBB010005090">
    <property type="protein sequence ID" value="CAF4115239.1"/>
    <property type="molecule type" value="Genomic_DNA"/>
</dbReference>
<evidence type="ECO:0000313" key="2">
    <source>
        <dbReference type="Proteomes" id="UP000663868"/>
    </source>
</evidence>
<accession>A0A819VXF7</accession>
<sequence length="49" mass="5547">DIKDQFPIEVSEKLGILSVETSQKLLKGFIETGTVILDMNGFVIQLYYL</sequence>
<dbReference type="AlphaFoldDB" id="A0A819VXF7"/>
<dbReference type="Proteomes" id="UP000663868">
    <property type="component" value="Unassembled WGS sequence"/>
</dbReference>
<comment type="caution">
    <text evidence="1">The sequence shown here is derived from an EMBL/GenBank/DDBJ whole genome shotgun (WGS) entry which is preliminary data.</text>
</comment>
<name>A0A819VXF7_9BILA</name>
<feature type="non-terminal residue" evidence="1">
    <location>
        <position position="1"/>
    </location>
</feature>
<protein>
    <submittedName>
        <fullName evidence="1">Uncharacterized protein</fullName>
    </submittedName>
</protein>
<organism evidence="1 2">
    <name type="scientific">Adineta steineri</name>
    <dbReference type="NCBI Taxonomy" id="433720"/>
    <lineage>
        <taxon>Eukaryota</taxon>
        <taxon>Metazoa</taxon>
        <taxon>Spiralia</taxon>
        <taxon>Gnathifera</taxon>
        <taxon>Rotifera</taxon>
        <taxon>Eurotatoria</taxon>
        <taxon>Bdelloidea</taxon>
        <taxon>Adinetida</taxon>
        <taxon>Adinetidae</taxon>
        <taxon>Adineta</taxon>
    </lineage>
</organism>